<evidence type="ECO:0000313" key="2">
    <source>
        <dbReference type="EMBL" id="TCS91968.1"/>
    </source>
</evidence>
<dbReference type="RefSeq" id="WP_123520663.1">
    <property type="nucleotide sequence ID" value="NZ_JBHLWF010000066.1"/>
</dbReference>
<evidence type="ECO:0000313" key="3">
    <source>
        <dbReference type="Proteomes" id="UP000294599"/>
    </source>
</evidence>
<accession>A0A4S3KT37</accession>
<dbReference type="AlphaFoldDB" id="A0A4S3KT37"/>
<proteinExistence type="predicted"/>
<dbReference type="Proteomes" id="UP000294599">
    <property type="component" value="Unassembled WGS sequence"/>
</dbReference>
<name>A0A4S3KT37_9GAMM</name>
<dbReference type="OrthoDB" id="9255470at2"/>
<gene>
    <name evidence="2" type="ORF">EDC25_1436</name>
</gene>
<organism evidence="2 3">
    <name type="scientific">Pseudofulvimonas gallinarii</name>
    <dbReference type="NCBI Taxonomy" id="634155"/>
    <lineage>
        <taxon>Bacteria</taxon>
        <taxon>Pseudomonadati</taxon>
        <taxon>Pseudomonadota</taxon>
        <taxon>Gammaproteobacteria</taxon>
        <taxon>Lysobacterales</taxon>
        <taxon>Rhodanobacteraceae</taxon>
        <taxon>Pseudofulvimonas</taxon>
    </lineage>
</organism>
<reference evidence="2 3" key="1">
    <citation type="submission" date="2019-03" db="EMBL/GenBank/DDBJ databases">
        <title>Genomic Encyclopedia of Type Strains, Phase IV (KMG-IV): sequencing the most valuable type-strain genomes for metagenomic binning, comparative biology and taxonomic classification.</title>
        <authorList>
            <person name="Goeker M."/>
        </authorList>
    </citation>
    <scope>NUCLEOTIDE SEQUENCE [LARGE SCALE GENOMIC DNA]</scope>
    <source>
        <strain evidence="2 3">DSM 21944</strain>
    </source>
</reference>
<protein>
    <submittedName>
        <fullName evidence="2">Uncharacterized protein</fullName>
    </submittedName>
</protein>
<comment type="caution">
    <text evidence="2">The sequence shown here is derived from an EMBL/GenBank/DDBJ whole genome shotgun (WGS) entry which is preliminary data.</text>
</comment>
<keyword evidence="3" id="KW-1185">Reference proteome</keyword>
<keyword evidence="1" id="KW-0732">Signal</keyword>
<feature type="chain" id="PRO_5030100254" evidence="1">
    <location>
        <begin position="22"/>
        <end position="321"/>
    </location>
</feature>
<feature type="signal peptide" evidence="1">
    <location>
        <begin position="1"/>
        <end position="21"/>
    </location>
</feature>
<dbReference type="EMBL" id="SMAF01000043">
    <property type="protein sequence ID" value="TCS91968.1"/>
    <property type="molecule type" value="Genomic_DNA"/>
</dbReference>
<sequence>MKHRFASLALIALCAPCLASADDHAWIAQAAAQAQAIGNRADYELGSDSNGPGSNVPVARQKLQTLRMAQGLARQLKPQLAEWEQRNGSDMGDLYQRFGMDRGDEAWKAQQQVRRFIEAVEAAGPQNARNCIELVETWGVDATYIARLHPTVQVKAVEDARGLASMCDQFAPDDAEVRQAAAALEPRLAATLEQFAELERKALESRDWKPSSAGVAQADALAQAVKQFLSGHPEWGGNQTKGTQVLAVSVQGDWFVAERNLLGQPARWGLPVHVAIRTRAHKPEVAQVYDLSIITPTDRQAAPFEGYWVGDTWMVLASRVK</sequence>
<evidence type="ECO:0000256" key="1">
    <source>
        <dbReference type="SAM" id="SignalP"/>
    </source>
</evidence>